<dbReference type="RefSeq" id="WP_091074611.1">
    <property type="nucleotide sequence ID" value="NZ_FMHT01000001.1"/>
</dbReference>
<accession>A0A1C6R706</accession>
<keyword evidence="2" id="KW-0812">Transmembrane</keyword>
<keyword evidence="2" id="KW-0472">Membrane</keyword>
<keyword evidence="5" id="KW-1185">Reference proteome</keyword>
<evidence type="ECO:0000313" key="4">
    <source>
        <dbReference type="EMBL" id="SCL12793.1"/>
    </source>
</evidence>
<feature type="transmembrane region" description="Helical" evidence="2">
    <location>
        <begin position="70"/>
        <end position="94"/>
    </location>
</feature>
<name>A0A1C6R706_9ACTN</name>
<dbReference type="Pfam" id="PF13240">
    <property type="entry name" value="Zn_Ribbon_1"/>
    <property type="match status" value="1"/>
</dbReference>
<evidence type="ECO:0000259" key="3">
    <source>
        <dbReference type="Pfam" id="PF13240"/>
    </source>
</evidence>
<dbReference type="InterPro" id="IPR026870">
    <property type="entry name" value="Zinc_ribbon_dom"/>
</dbReference>
<gene>
    <name evidence="4" type="ORF">GA0070616_0020</name>
</gene>
<dbReference type="AlphaFoldDB" id="A0A1C6R706"/>
<evidence type="ECO:0000256" key="1">
    <source>
        <dbReference type="SAM" id="MobiDB-lite"/>
    </source>
</evidence>
<reference evidence="4 5" key="1">
    <citation type="submission" date="2016-06" db="EMBL/GenBank/DDBJ databases">
        <authorList>
            <person name="Kjaerup R.B."/>
            <person name="Dalgaard T.S."/>
            <person name="Juul-Madsen H.R."/>
        </authorList>
    </citation>
    <scope>NUCLEOTIDE SEQUENCE [LARGE SCALE GENOMIC DNA]</scope>
    <source>
        <strain evidence="4 5">DSM 43818</strain>
    </source>
</reference>
<feature type="domain" description="Zinc-ribbon" evidence="3">
    <location>
        <begin position="10"/>
        <end position="31"/>
    </location>
</feature>
<evidence type="ECO:0000256" key="2">
    <source>
        <dbReference type="SAM" id="Phobius"/>
    </source>
</evidence>
<dbReference type="EMBL" id="FMHT01000001">
    <property type="protein sequence ID" value="SCL12793.1"/>
    <property type="molecule type" value="Genomic_DNA"/>
</dbReference>
<dbReference type="STRING" id="145857.GA0070616_0020"/>
<proteinExistence type="predicted"/>
<protein>
    <recommendedName>
        <fullName evidence="3">Zinc-ribbon domain-containing protein</fullName>
    </recommendedName>
</protein>
<feature type="region of interest" description="Disordered" evidence="1">
    <location>
        <begin position="39"/>
        <end position="61"/>
    </location>
</feature>
<sequence length="403" mass="42426">MTEVDAPPRCPRCSAPARPGARFCRACGAELSPAAALIPAPRPPANGDQVVTDPPPSARRRRWWPPGRRLRLAIAGGLGVILLAGYAVTSLVAAGNGPDDQVREVFAALADRDGGRLAELAGCAGGPLCHPAALRTGYQPPDQVEILTVAYGDPAAGDSTRRPNRNRATVSVRYRVDGQAHDQAVTLIRDGRGLSRSWRVVTPPGALVDVLSATVATARLAGGEVPTVREATAGDRRDGAVWAPPGIYTLAAVETPLVAARPSTVVIAGERQAVTVNVAVRPEVVDVVTRQIRERVDACAAQPTLQPDTGTGPLSNCPMRAETRYSFTRGARWTVLGYPRVELRQADDGAVTVHTVAPGRARADYSYTLDVIEPRTWTATATTVDISVSGTVSVAGGRITWDG</sequence>
<dbReference type="Proteomes" id="UP000199699">
    <property type="component" value="Unassembled WGS sequence"/>
</dbReference>
<keyword evidence="2" id="KW-1133">Transmembrane helix</keyword>
<dbReference type="OrthoDB" id="3358031at2"/>
<organism evidence="4 5">
    <name type="scientific">Micromonospora nigra</name>
    <dbReference type="NCBI Taxonomy" id="145857"/>
    <lineage>
        <taxon>Bacteria</taxon>
        <taxon>Bacillati</taxon>
        <taxon>Actinomycetota</taxon>
        <taxon>Actinomycetes</taxon>
        <taxon>Micromonosporales</taxon>
        <taxon>Micromonosporaceae</taxon>
        <taxon>Micromonospora</taxon>
    </lineage>
</organism>
<evidence type="ECO:0000313" key="5">
    <source>
        <dbReference type="Proteomes" id="UP000199699"/>
    </source>
</evidence>